<evidence type="ECO:0000256" key="1">
    <source>
        <dbReference type="ARBA" id="ARBA00004651"/>
    </source>
</evidence>
<dbReference type="GO" id="GO:0000139">
    <property type="term" value="C:Golgi membrane"/>
    <property type="evidence" value="ECO:0007669"/>
    <property type="project" value="UniProtKB-SubCell"/>
</dbReference>
<dbReference type="OMA" id="MIFCNCY"/>
<evidence type="ECO:0000256" key="5">
    <source>
        <dbReference type="ARBA" id="ARBA00022448"/>
    </source>
</evidence>
<evidence type="ECO:0000256" key="2">
    <source>
        <dbReference type="ARBA" id="ARBA00004653"/>
    </source>
</evidence>
<evidence type="ECO:0000313" key="14">
    <source>
        <dbReference type="EnsemblMetazoa" id="G32001.1:cds"/>
    </source>
</evidence>
<evidence type="ECO:0000313" key="15">
    <source>
        <dbReference type="Proteomes" id="UP000005408"/>
    </source>
</evidence>
<evidence type="ECO:0000256" key="4">
    <source>
        <dbReference type="ARBA" id="ARBA00021741"/>
    </source>
</evidence>
<keyword evidence="6" id="KW-1003">Cell membrane</keyword>
<dbReference type="PANTHER" id="PTHR10791">
    <property type="entry name" value="RAG1-ACTIVATING PROTEIN 1"/>
    <property type="match status" value="1"/>
</dbReference>
<dbReference type="Proteomes" id="UP000005408">
    <property type="component" value="Unassembled WGS sequence"/>
</dbReference>
<feature type="transmembrane region" description="Helical" evidence="13">
    <location>
        <begin position="6"/>
        <end position="27"/>
    </location>
</feature>
<dbReference type="GeneID" id="105328388"/>
<evidence type="ECO:0000256" key="10">
    <source>
        <dbReference type="ARBA" id="ARBA00022989"/>
    </source>
</evidence>
<dbReference type="OrthoDB" id="409725at2759"/>
<feature type="transmembrane region" description="Helical" evidence="13">
    <location>
        <begin position="92"/>
        <end position="113"/>
    </location>
</feature>
<dbReference type="FunFam" id="1.20.1280.290:FF:000004">
    <property type="entry name" value="Sugar transporter SWEET"/>
    <property type="match status" value="1"/>
</dbReference>
<evidence type="ECO:0000256" key="3">
    <source>
        <dbReference type="ARBA" id="ARBA00007809"/>
    </source>
</evidence>
<keyword evidence="8 13" id="KW-0812">Transmembrane</keyword>
<name>A0A8W8M9U9_MAGGI</name>
<evidence type="ECO:0000256" key="8">
    <source>
        <dbReference type="ARBA" id="ARBA00022692"/>
    </source>
</evidence>
<evidence type="ECO:0000256" key="6">
    <source>
        <dbReference type="ARBA" id="ARBA00022475"/>
    </source>
</evidence>
<evidence type="ECO:0000256" key="12">
    <source>
        <dbReference type="ARBA" id="ARBA00023136"/>
    </source>
</evidence>
<comment type="similarity">
    <text evidence="3">Belongs to the SWEET sugar transporter family.</text>
</comment>
<evidence type="ECO:0000256" key="13">
    <source>
        <dbReference type="SAM" id="Phobius"/>
    </source>
</evidence>
<feature type="transmembrane region" description="Helical" evidence="13">
    <location>
        <begin position="62"/>
        <end position="85"/>
    </location>
</feature>
<keyword evidence="11" id="KW-0333">Golgi apparatus</keyword>
<keyword evidence="9" id="KW-0677">Repeat</keyword>
<feature type="transmembrane region" description="Helical" evidence="13">
    <location>
        <begin position="125"/>
        <end position="148"/>
    </location>
</feature>
<keyword evidence="12 13" id="KW-0472">Membrane</keyword>
<accession>A0A8W8M9U9</accession>
<feature type="transmembrane region" description="Helical" evidence="13">
    <location>
        <begin position="186"/>
        <end position="204"/>
    </location>
</feature>
<evidence type="ECO:0000256" key="9">
    <source>
        <dbReference type="ARBA" id="ARBA00022737"/>
    </source>
</evidence>
<proteinExistence type="inferred from homology"/>
<sequence length="219" mass="24411">MEIILVLGWICSFSSIAVQFVGIEICFRIWKKGSTGDISPAPFVANLIAAGLWVKYGLLTSIQSLIIVNALGAILALIYVIFFYIYSLRKSLISRFMVFGCLAISVPYLYIGVYLEDQNLAIEHLGKMCVLMTVISYAAPLASLFDVFRQRSTDCMSFPLVLAYFIVSVEWFIYGSLLKDQYVQMPNLIGIALGILQLGLFVVYPKSKTASKEITIEVL</sequence>
<dbReference type="InterPro" id="IPR047664">
    <property type="entry name" value="SWEET"/>
</dbReference>
<keyword evidence="10 13" id="KW-1133">Transmembrane helix</keyword>
<organism evidence="14 15">
    <name type="scientific">Magallana gigas</name>
    <name type="common">Pacific oyster</name>
    <name type="synonym">Crassostrea gigas</name>
    <dbReference type="NCBI Taxonomy" id="29159"/>
    <lineage>
        <taxon>Eukaryota</taxon>
        <taxon>Metazoa</taxon>
        <taxon>Spiralia</taxon>
        <taxon>Lophotrochozoa</taxon>
        <taxon>Mollusca</taxon>
        <taxon>Bivalvia</taxon>
        <taxon>Autobranchia</taxon>
        <taxon>Pteriomorphia</taxon>
        <taxon>Ostreida</taxon>
        <taxon>Ostreoidea</taxon>
        <taxon>Ostreidae</taxon>
        <taxon>Magallana</taxon>
    </lineage>
</organism>
<keyword evidence="15" id="KW-1185">Reference proteome</keyword>
<reference evidence="14" key="1">
    <citation type="submission" date="2022-08" db="UniProtKB">
        <authorList>
            <consortium name="EnsemblMetazoa"/>
        </authorList>
    </citation>
    <scope>IDENTIFICATION</scope>
    <source>
        <strain evidence="14">05x7-T-G4-1.051#20</strain>
    </source>
</reference>
<dbReference type="InterPro" id="IPR004316">
    <property type="entry name" value="SWEET_rpt"/>
</dbReference>
<evidence type="ECO:0000256" key="11">
    <source>
        <dbReference type="ARBA" id="ARBA00023034"/>
    </source>
</evidence>
<dbReference type="EnsemblMetazoa" id="G32001.3">
    <property type="protein sequence ID" value="G32001.3:cds"/>
    <property type="gene ID" value="G32001"/>
</dbReference>
<dbReference type="AlphaFoldDB" id="A0A8W8M9U9"/>
<feature type="transmembrane region" description="Helical" evidence="13">
    <location>
        <begin position="155"/>
        <end position="174"/>
    </location>
</feature>
<dbReference type="GO" id="GO:0005886">
    <property type="term" value="C:plasma membrane"/>
    <property type="evidence" value="ECO:0007669"/>
    <property type="project" value="UniProtKB-SubCell"/>
</dbReference>
<evidence type="ECO:0000256" key="7">
    <source>
        <dbReference type="ARBA" id="ARBA00022597"/>
    </source>
</evidence>
<dbReference type="KEGG" id="crg:105328388"/>
<keyword evidence="5" id="KW-0813">Transport</keyword>
<dbReference type="GO" id="GO:0051119">
    <property type="term" value="F:sugar transmembrane transporter activity"/>
    <property type="evidence" value="ECO:0007669"/>
    <property type="project" value="InterPro"/>
</dbReference>
<keyword evidence="7" id="KW-0762">Sugar transport</keyword>
<dbReference type="EnsemblMetazoa" id="G32001.1">
    <property type="protein sequence ID" value="G32001.1:cds"/>
    <property type="gene ID" value="G32001"/>
</dbReference>
<dbReference type="PANTHER" id="PTHR10791:SF112">
    <property type="entry name" value="SUGAR TRANSPORTER SWEET1"/>
    <property type="match status" value="1"/>
</dbReference>
<dbReference type="EnsemblMetazoa" id="G32001.2">
    <property type="protein sequence ID" value="G32001.2:cds"/>
    <property type="gene ID" value="G32001"/>
</dbReference>
<dbReference type="Gene3D" id="1.20.1280.290">
    <property type="match status" value="2"/>
</dbReference>
<protein>
    <recommendedName>
        <fullName evidence="4">Sugar transporter SWEET1</fullName>
    </recommendedName>
</protein>
<comment type="subcellular location">
    <subcellularLocation>
        <location evidence="1">Cell membrane</location>
        <topology evidence="1">Multi-pass membrane protein</topology>
    </subcellularLocation>
    <subcellularLocation>
        <location evidence="2">Golgi apparatus membrane</location>
        <topology evidence="2">Multi-pass membrane protein</topology>
    </subcellularLocation>
</comment>
<dbReference type="Pfam" id="PF03083">
    <property type="entry name" value="MtN3_slv"/>
    <property type="match status" value="2"/>
</dbReference>